<dbReference type="WBParaSite" id="MhA1_Contig1288.frz3.gene11">
    <property type="protein sequence ID" value="MhA1_Contig1288.frz3.gene11"/>
    <property type="gene ID" value="MhA1_Contig1288.frz3.gene11"/>
</dbReference>
<protein>
    <submittedName>
        <fullName evidence="9">ERCC1-like central domain-containing protein</fullName>
    </submittedName>
</protein>
<dbReference type="PANTHER" id="PTHR12749:SF0">
    <property type="entry name" value="DNA EXCISION REPAIR PROTEIN ERCC-1"/>
    <property type="match status" value="1"/>
</dbReference>
<keyword evidence="5" id="KW-0234">DNA repair</keyword>
<keyword evidence="8" id="KW-1185">Reference proteome</keyword>
<dbReference type="InterPro" id="IPR004579">
    <property type="entry name" value="ERCC1/RAD10/SWI10"/>
</dbReference>
<dbReference type="NCBIfam" id="TIGR00597">
    <property type="entry name" value="rad10"/>
    <property type="match status" value="1"/>
</dbReference>
<accession>A0A1I8B2V9</accession>
<dbReference type="Pfam" id="PF03834">
    <property type="entry name" value="Rad10"/>
    <property type="match status" value="1"/>
</dbReference>
<sequence>MENSANAEVSGFESVGTSTSLATATNEGSFPSRMKINKKRQEGNPLIKYIRNVVFEWDSEIKCDFECSRNCGIVYLSSKYHKLHPGYIETRLNDLARYRIKILLLLINVDDPSFLLRDLNLLCYRVQITLILSYSVEEAAEYIETFKKTENKNFEKALEDINKWKQQ</sequence>
<dbReference type="GO" id="GO:0003697">
    <property type="term" value="F:single-stranded DNA binding"/>
    <property type="evidence" value="ECO:0007669"/>
    <property type="project" value="TreeGrafter"/>
</dbReference>
<evidence type="ECO:0000313" key="8">
    <source>
        <dbReference type="Proteomes" id="UP000095281"/>
    </source>
</evidence>
<dbReference type="InterPro" id="IPR011335">
    <property type="entry name" value="Restrct_endonuc-II-like"/>
</dbReference>
<evidence type="ECO:0000256" key="2">
    <source>
        <dbReference type="ARBA" id="ARBA00008283"/>
    </source>
</evidence>
<dbReference type="GO" id="GO:0070914">
    <property type="term" value="P:UV-damage excision repair"/>
    <property type="evidence" value="ECO:0007669"/>
    <property type="project" value="TreeGrafter"/>
</dbReference>
<dbReference type="SUPFAM" id="SSF52980">
    <property type="entry name" value="Restriction endonuclease-like"/>
    <property type="match status" value="1"/>
</dbReference>
<dbReference type="Proteomes" id="UP000095281">
    <property type="component" value="Unplaced"/>
</dbReference>
<keyword evidence="4" id="KW-0238">DNA-binding</keyword>
<evidence type="ECO:0000259" key="7">
    <source>
        <dbReference type="Pfam" id="PF03834"/>
    </source>
</evidence>
<feature type="domain" description="ERCC1-like central" evidence="7">
    <location>
        <begin position="38"/>
        <end position="147"/>
    </location>
</feature>
<dbReference type="PANTHER" id="PTHR12749">
    <property type="entry name" value="EXCISION REPAIR CROSS-COMPLEMENTING 1 ERCC1"/>
    <property type="match status" value="1"/>
</dbReference>
<dbReference type="GO" id="GO:0006302">
    <property type="term" value="P:double-strand break repair"/>
    <property type="evidence" value="ECO:0007669"/>
    <property type="project" value="UniProtKB-ARBA"/>
</dbReference>
<evidence type="ECO:0000256" key="5">
    <source>
        <dbReference type="ARBA" id="ARBA00023204"/>
    </source>
</evidence>
<evidence type="ECO:0000256" key="3">
    <source>
        <dbReference type="ARBA" id="ARBA00022763"/>
    </source>
</evidence>
<comment type="subcellular location">
    <subcellularLocation>
        <location evidence="1">Nucleus</location>
    </subcellularLocation>
</comment>
<comment type="similarity">
    <text evidence="2">Belongs to the ERCC1/RAD10/SWI10 family.</text>
</comment>
<evidence type="ECO:0000256" key="4">
    <source>
        <dbReference type="ARBA" id="ARBA00023125"/>
    </source>
</evidence>
<name>A0A1I8B2V9_MELHA</name>
<dbReference type="GO" id="GO:0000110">
    <property type="term" value="C:nucleotide-excision repair factor 1 complex"/>
    <property type="evidence" value="ECO:0007669"/>
    <property type="project" value="TreeGrafter"/>
</dbReference>
<keyword evidence="6" id="KW-0539">Nucleus</keyword>
<dbReference type="GO" id="GO:0003684">
    <property type="term" value="F:damaged DNA binding"/>
    <property type="evidence" value="ECO:0007669"/>
    <property type="project" value="InterPro"/>
</dbReference>
<keyword evidence="3" id="KW-0227">DNA damage</keyword>
<proteinExistence type="inferred from homology"/>
<reference evidence="9" key="1">
    <citation type="submission" date="2016-11" db="UniProtKB">
        <authorList>
            <consortium name="WormBaseParasite"/>
        </authorList>
    </citation>
    <scope>IDENTIFICATION</scope>
</reference>
<dbReference type="InterPro" id="IPR047260">
    <property type="entry name" value="ERCC1-like_central_dom"/>
</dbReference>
<evidence type="ECO:0000256" key="6">
    <source>
        <dbReference type="ARBA" id="ARBA00023242"/>
    </source>
</evidence>
<organism evidence="8 9">
    <name type="scientific">Meloidogyne hapla</name>
    <name type="common">Root-knot nematode worm</name>
    <dbReference type="NCBI Taxonomy" id="6305"/>
    <lineage>
        <taxon>Eukaryota</taxon>
        <taxon>Metazoa</taxon>
        <taxon>Ecdysozoa</taxon>
        <taxon>Nematoda</taxon>
        <taxon>Chromadorea</taxon>
        <taxon>Rhabditida</taxon>
        <taxon>Tylenchina</taxon>
        <taxon>Tylenchomorpha</taxon>
        <taxon>Tylenchoidea</taxon>
        <taxon>Meloidogynidae</taxon>
        <taxon>Meloidogyninae</taxon>
        <taxon>Meloidogyne</taxon>
    </lineage>
</organism>
<dbReference type="Gene3D" id="3.40.50.10130">
    <property type="match status" value="1"/>
</dbReference>
<dbReference type="GO" id="GO:0070522">
    <property type="term" value="C:ERCC4-ERCC1 complex"/>
    <property type="evidence" value="ECO:0007669"/>
    <property type="project" value="TreeGrafter"/>
</dbReference>
<evidence type="ECO:0000313" key="9">
    <source>
        <dbReference type="WBParaSite" id="MhA1_Contig1288.frz3.gene11"/>
    </source>
</evidence>
<evidence type="ECO:0000256" key="1">
    <source>
        <dbReference type="ARBA" id="ARBA00004123"/>
    </source>
</evidence>
<dbReference type="AlphaFoldDB" id="A0A1I8B2V9"/>
<dbReference type="GO" id="GO:0006312">
    <property type="term" value="P:mitotic recombination"/>
    <property type="evidence" value="ECO:0007669"/>
    <property type="project" value="TreeGrafter"/>
</dbReference>
<dbReference type="CDD" id="cd22325">
    <property type="entry name" value="ERCC1_C-like"/>
    <property type="match status" value="1"/>
</dbReference>